<proteinExistence type="predicted"/>
<dbReference type="Proteomes" id="UP000754226">
    <property type="component" value="Unassembled WGS sequence"/>
</dbReference>
<dbReference type="EMBL" id="JAGZCZ010000001">
    <property type="protein sequence ID" value="MBS5518794.1"/>
    <property type="molecule type" value="Genomic_DNA"/>
</dbReference>
<reference evidence="1" key="1">
    <citation type="submission" date="2021-02" db="EMBL/GenBank/DDBJ databases">
        <title>Infant gut strain persistence is associated with maternal origin, phylogeny, and functional potential including surface adhesion and iron acquisition.</title>
        <authorList>
            <person name="Lou Y.C."/>
        </authorList>
    </citation>
    <scope>NUCLEOTIDE SEQUENCE</scope>
    <source>
        <strain evidence="1">L3_106_000M1_dasL3_106_000M1_concoct_15</strain>
    </source>
</reference>
<comment type="caution">
    <text evidence="1">The sequence shown here is derived from an EMBL/GenBank/DDBJ whole genome shotgun (WGS) entry which is preliminary data.</text>
</comment>
<accession>A0A943I1J4</accession>
<protein>
    <submittedName>
        <fullName evidence="1">Uncharacterized protein</fullName>
    </submittedName>
</protein>
<evidence type="ECO:0000313" key="1">
    <source>
        <dbReference type="EMBL" id="MBS5518794.1"/>
    </source>
</evidence>
<name>A0A943I1J4_9FIRM</name>
<organism evidence="1 2">
    <name type="scientific">Acidaminococcus intestini</name>
    <dbReference type="NCBI Taxonomy" id="187327"/>
    <lineage>
        <taxon>Bacteria</taxon>
        <taxon>Bacillati</taxon>
        <taxon>Bacillota</taxon>
        <taxon>Negativicutes</taxon>
        <taxon>Acidaminococcales</taxon>
        <taxon>Acidaminococcaceae</taxon>
        <taxon>Acidaminococcus</taxon>
    </lineage>
</organism>
<evidence type="ECO:0000313" key="2">
    <source>
        <dbReference type="Proteomes" id="UP000754226"/>
    </source>
</evidence>
<dbReference type="AlphaFoldDB" id="A0A943I1J4"/>
<gene>
    <name evidence="1" type="ORF">KHX13_00355</name>
</gene>
<sequence>MEDNRMIECIERADYLMGNLMGVKAGEEVLIVIDPQTDMRMAGNPSASAEKTGTVSFF</sequence>